<dbReference type="SUPFAM" id="SSF48498">
    <property type="entry name" value="Tetracyclin repressor-like, C-terminal domain"/>
    <property type="match status" value="1"/>
</dbReference>
<feature type="domain" description="HTH tetR-type" evidence="6">
    <location>
        <begin position="6"/>
        <end position="66"/>
    </location>
</feature>
<keyword evidence="3 5" id="KW-0238">DNA-binding</keyword>
<keyword evidence="1" id="KW-0678">Repressor</keyword>
<evidence type="ECO:0000256" key="5">
    <source>
        <dbReference type="PROSITE-ProRule" id="PRU00335"/>
    </source>
</evidence>
<dbReference type="GO" id="GO:0000976">
    <property type="term" value="F:transcription cis-regulatory region binding"/>
    <property type="evidence" value="ECO:0007669"/>
    <property type="project" value="TreeGrafter"/>
</dbReference>
<keyword evidence="8" id="KW-1185">Reference proteome</keyword>
<feature type="DNA-binding region" description="H-T-H motif" evidence="5">
    <location>
        <begin position="29"/>
        <end position="48"/>
    </location>
</feature>
<proteinExistence type="predicted"/>
<dbReference type="InterPro" id="IPR001647">
    <property type="entry name" value="HTH_TetR"/>
</dbReference>
<protein>
    <submittedName>
        <fullName evidence="7">TetR/AcrR family transcriptional regulator</fullName>
    </submittedName>
</protein>
<accession>A0A387BRX7</accession>
<dbReference type="InterPro" id="IPR039538">
    <property type="entry name" value="BetI_C"/>
</dbReference>
<gene>
    <name evidence="7" type="ORF">D7I44_09170</name>
</gene>
<keyword evidence="2" id="KW-0805">Transcription regulation</keyword>
<dbReference type="KEGG" id="gry:D7I44_09170"/>
<dbReference type="Proteomes" id="UP000275069">
    <property type="component" value="Chromosome"/>
</dbReference>
<dbReference type="PANTHER" id="PTHR30055:SF234">
    <property type="entry name" value="HTH-TYPE TRANSCRIPTIONAL REGULATOR BETI"/>
    <property type="match status" value="1"/>
</dbReference>
<reference evidence="7 8" key="1">
    <citation type="submission" date="2018-09" db="EMBL/GenBank/DDBJ databases">
        <title>Genome sequencing of strain 2DFW10M-5.</title>
        <authorList>
            <person name="Heo J."/>
            <person name="Kim S.-J."/>
            <person name="Kwon S.-W."/>
        </authorList>
    </citation>
    <scope>NUCLEOTIDE SEQUENCE [LARGE SCALE GENOMIC DNA]</scope>
    <source>
        <strain evidence="7 8">2DFW10M-5</strain>
    </source>
</reference>
<dbReference type="SUPFAM" id="SSF46689">
    <property type="entry name" value="Homeodomain-like"/>
    <property type="match status" value="1"/>
</dbReference>
<evidence type="ECO:0000313" key="7">
    <source>
        <dbReference type="EMBL" id="AYG03687.1"/>
    </source>
</evidence>
<evidence type="ECO:0000259" key="6">
    <source>
        <dbReference type="PROSITE" id="PS50977"/>
    </source>
</evidence>
<evidence type="ECO:0000256" key="1">
    <source>
        <dbReference type="ARBA" id="ARBA00022491"/>
    </source>
</evidence>
<organism evidence="7 8">
    <name type="scientific">Gryllotalpicola protaetiae</name>
    <dbReference type="NCBI Taxonomy" id="2419771"/>
    <lineage>
        <taxon>Bacteria</taxon>
        <taxon>Bacillati</taxon>
        <taxon>Actinomycetota</taxon>
        <taxon>Actinomycetes</taxon>
        <taxon>Micrococcales</taxon>
        <taxon>Microbacteriaceae</taxon>
        <taxon>Gryllotalpicola</taxon>
    </lineage>
</organism>
<keyword evidence="4" id="KW-0804">Transcription</keyword>
<evidence type="ECO:0000256" key="4">
    <source>
        <dbReference type="ARBA" id="ARBA00023163"/>
    </source>
</evidence>
<dbReference type="PANTHER" id="PTHR30055">
    <property type="entry name" value="HTH-TYPE TRANSCRIPTIONAL REGULATOR RUTR"/>
    <property type="match status" value="1"/>
</dbReference>
<dbReference type="EMBL" id="CP032624">
    <property type="protein sequence ID" value="AYG03687.1"/>
    <property type="molecule type" value="Genomic_DNA"/>
</dbReference>
<dbReference type="OrthoDB" id="7505659at2"/>
<dbReference type="Gene3D" id="1.10.357.10">
    <property type="entry name" value="Tetracycline Repressor, domain 2"/>
    <property type="match status" value="1"/>
</dbReference>
<dbReference type="Pfam" id="PF13977">
    <property type="entry name" value="TetR_C_6"/>
    <property type="match status" value="1"/>
</dbReference>
<dbReference type="RefSeq" id="WP_120789220.1">
    <property type="nucleotide sequence ID" value="NZ_CP032624.1"/>
</dbReference>
<dbReference type="Pfam" id="PF00440">
    <property type="entry name" value="TetR_N"/>
    <property type="match status" value="1"/>
</dbReference>
<evidence type="ECO:0000313" key="8">
    <source>
        <dbReference type="Proteomes" id="UP000275069"/>
    </source>
</evidence>
<sequence>MGRPPKTTIGDIVDAAIELFGSRGFKGTTIAAIAERVGLTDAGVLHHFPTKASLIEAALERGLTLQTTRMQELLAPGGLEAIQRMRDWGAIVEESLELTSLQIVMSAEGIAPESPIRDYVIERYANTHGLIVGLIRQGIERGEIRSDADADWEASALVAYLDGIRLQRFLSRDRLALAESVRRYFDLLVERLAVDYERARPTR</sequence>
<name>A0A387BRX7_9MICO</name>
<dbReference type="GO" id="GO:0003700">
    <property type="term" value="F:DNA-binding transcription factor activity"/>
    <property type="evidence" value="ECO:0007669"/>
    <property type="project" value="TreeGrafter"/>
</dbReference>
<dbReference type="InterPro" id="IPR036271">
    <property type="entry name" value="Tet_transcr_reg_TetR-rel_C_sf"/>
</dbReference>
<evidence type="ECO:0000256" key="2">
    <source>
        <dbReference type="ARBA" id="ARBA00023015"/>
    </source>
</evidence>
<dbReference type="PRINTS" id="PR00455">
    <property type="entry name" value="HTHTETR"/>
</dbReference>
<evidence type="ECO:0000256" key="3">
    <source>
        <dbReference type="ARBA" id="ARBA00023125"/>
    </source>
</evidence>
<dbReference type="AlphaFoldDB" id="A0A387BRX7"/>
<dbReference type="PROSITE" id="PS50977">
    <property type="entry name" value="HTH_TETR_2"/>
    <property type="match status" value="1"/>
</dbReference>
<dbReference type="InterPro" id="IPR050109">
    <property type="entry name" value="HTH-type_TetR-like_transc_reg"/>
</dbReference>
<dbReference type="InterPro" id="IPR009057">
    <property type="entry name" value="Homeodomain-like_sf"/>
</dbReference>